<evidence type="ECO:0000313" key="2">
    <source>
        <dbReference type="EMBL" id="PYZ92951.1"/>
    </source>
</evidence>
<reference evidence="2 3" key="1">
    <citation type="submission" date="2017-10" db="EMBL/GenBank/DDBJ databases">
        <title>Bacillus sp. nov., a halophilic bacterium isolated from a Keqin Lake.</title>
        <authorList>
            <person name="Wang H."/>
        </authorList>
    </citation>
    <scope>NUCLEOTIDE SEQUENCE [LARGE SCALE GENOMIC DNA]</scope>
    <source>
        <strain evidence="2 3">KQ-12</strain>
    </source>
</reference>
<dbReference type="EMBL" id="PDOD01000003">
    <property type="protein sequence ID" value="PYZ92951.1"/>
    <property type="molecule type" value="Genomic_DNA"/>
</dbReference>
<dbReference type="OrthoDB" id="2744085at2"/>
<dbReference type="Proteomes" id="UP000248214">
    <property type="component" value="Unassembled WGS sequence"/>
</dbReference>
<dbReference type="Gene3D" id="1.10.101.10">
    <property type="entry name" value="PGBD-like superfamily/PGBD"/>
    <property type="match status" value="1"/>
</dbReference>
<evidence type="ECO:0000259" key="1">
    <source>
        <dbReference type="Pfam" id="PF01471"/>
    </source>
</evidence>
<dbReference type="InterPro" id="IPR036366">
    <property type="entry name" value="PGBDSf"/>
</dbReference>
<accession>A0A323TCY4</accession>
<dbReference type="AlphaFoldDB" id="A0A323TCY4"/>
<protein>
    <recommendedName>
        <fullName evidence="1">Peptidoglycan binding-like domain-containing protein</fullName>
    </recommendedName>
</protein>
<organism evidence="2 3">
    <name type="scientific">Salipaludibacillus keqinensis</name>
    <dbReference type="NCBI Taxonomy" id="2045207"/>
    <lineage>
        <taxon>Bacteria</taxon>
        <taxon>Bacillati</taxon>
        <taxon>Bacillota</taxon>
        <taxon>Bacilli</taxon>
        <taxon>Bacillales</taxon>
        <taxon>Bacillaceae</taxon>
    </lineage>
</organism>
<proteinExistence type="predicted"/>
<dbReference type="SUPFAM" id="SSF47090">
    <property type="entry name" value="PGBD-like"/>
    <property type="match status" value="1"/>
</dbReference>
<keyword evidence="3" id="KW-1185">Reference proteome</keyword>
<name>A0A323TCY4_9BACI</name>
<gene>
    <name evidence="2" type="ORF">CR194_13525</name>
</gene>
<comment type="caution">
    <text evidence="2">The sequence shown here is derived from an EMBL/GenBank/DDBJ whole genome shotgun (WGS) entry which is preliminary data.</text>
</comment>
<feature type="domain" description="Peptidoglycan binding-like" evidence="1">
    <location>
        <begin position="15"/>
        <end position="72"/>
    </location>
</feature>
<dbReference type="InterPro" id="IPR002477">
    <property type="entry name" value="Peptidoglycan-bd-like"/>
</dbReference>
<dbReference type="Pfam" id="PF01471">
    <property type="entry name" value="PG_binding_1"/>
    <property type="match status" value="1"/>
</dbReference>
<sequence length="76" mass="8275">MNELFTSVYTDGNSAPEIRELKLHLTELGFGNFPSNPSENYGPVTSGVVKQFQEAYDLAVNGIADPVTLAKIEELS</sequence>
<dbReference type="InterPro" id="IPR036365">
    <property type="entry name" value="PGBD-like_sf"/>
</dbReference>
<evidence type="ECO:0000313" key="3">
    <source>
        <dbReference type="Proteomes" id="UP000248214"/>
    </source>
</evidence>